<comment type="function">
    <text evidence="20">Probable adapter protein that bind to and organize the subcellular localization of a variety of membrane proteins containing some PDZ recognition sequence. Involved in the clustering of various receptors, possibly by acting at the receptor internalization level. Plays a role in synaptic plasticity by regulating the trafficking and internalization of AMPA receptors. May be regulated upon PRKCA activation. May regulate ASIC1/ASIC3 channel. Regulates actin polymerization by inhibiting the actin-nucleating activity of the Arp2/3 complex; the function is competitive with nucleation promoting factors and is linked to neuronal morphology regulation and AMPA receptor (AMPAR) endocytosis. Via interaction with the Arp2/3 complex involved in regulation of synaptic plasicity of excitatory synapses and required for spine shrinkage during long-term depression (LTD). Involved in regulation of astrocyte morphology, antagonistic to Arp2/3 complex activator WASL/N-WASP function.</text>
</comment>
<keyword evidence="8" id="KW-0771">Synaptosome</keyword>
<evidence type="ECO:0000256" key="19">
    <source>
        <dbReference type="ARBA" id="ARBA00032804"/>
    </source>
</evidence>
<dbReference type="Pfam" id="PF00595">
    <property type="entry name" value="PDZ"/>
    <property type="match status" value="1"/>
</dbReference>
<keyword evidence="17" id="KW-0449">Lipoprotein</keyword>
<keyword evidence="15" id="KW-0009">Actin-binding</keyword>
<keyword evidence="9" id="KW-0479">Metal-binding</keyword>
<dbReference type="GO" id="GO:0014069">
    <property type="term" value="C:postsynaptic density"/>
    <property type="evidence" value="ECO:0007669"/>
    <property type="project" value="UniProtKB-SubCell"/>
</dbReference>
<evidence type="ECO:0000256" key="13">
    <source>
        <dbReference type="ARBA" id="ARBA00023136"/>
    </source>
</evidence>
<dbReference type="GO" id="GO:0046872">
    <property type="term" value="F:metal ion binding"/>
    <property type="evidence" value="ECO:0007669"/>
    <property type="project" value="UniProtKB-KW"/>
</dbReference>
<dbReference type="Gene3D" id="1.20.1270.60">
    <property type="entry name" value="Arfaptin homology (AH) domain/BAR domain"/>
    <property type="match status" value="2"/>
</dbReference>
<comment type="subunit">
    <text evidence="23">Monomer and homodimer. Interacts with CXADR. Interacts presynaptically with the glutamate receptors GRIA2, GRIA3, GRIK3, isoform 3 of GRIA4, isoform A of GRM4, GRM7 and GRM8; with NAPA and NAPB; and with BTG2. The interaction with NAPA and NAPB disrupts the interaction with GRIA2, conducting to the internalization of GRIA2. Interacts with PRKCA; with the amine transporters SLC6A2 and SLC6A3; with the channels ASIC1 and ASIC2; with the GTP-binding proteins ARF1 and ARF3; with the ephrin receptor tyrosine kinases EPHA7, EPHB1 and EPHB2; with ERBB2 and through its PDZ domain with the C-terminal tail of PRLHR. Interacts with UNC5A. Interacts (via AH domain) with NCS1/FREQ; in a calcium-dependent manner. Interacts with F-actin and associates with the ARP2/3 complex. Interacts (via PDZ domain) with ARF1 (activated); the interaction blocks Arp2/3 complex inhibition. Interacts with SORCS3.</text>
</comment>
<dbReference type="SUPFAM" id="SSF50156">
    <property type="entry name" value="PDZ domain-like"/>
    <property type="match status" value="1"/>
</dbReference>
<dbReference type="SMART" id="SM01015">
    <property type="entry name" value="Arfaptin"/>
    <property type="match status" value="1"/>
</dbReference>
<keyword evidence="14" id="KW-0564">Palmitate</keyword>
<dbReference type="Ensembl" id="ENSCCRT00000004378.2">
    <property type="protein sequence ID" value="ENSCCRP00000003952.2"/>
    <property type="gene ID" value="ENSCCRG00000062296.1"/>
</dbReference>
<dbReference type="InterPro" id="IPR036034">
    <property type="entry name" value="PDZ_sf"/>
</dbReference>
<feature type="region of interest" description="Disordered" evidence="25">
    <location>
        <begin position="344"/>
        <end position="377"/>
    </location>
</feature>
<evidence type="ECO:0000256" key="4">
    <source>
        <dbReference type="ARBA" id="ARBA00004635"/>
    </source>
</evidence>
<evidence type="ECO:0000256" key="14">
    <source>
        <dbReference type="ARBA" id="ARBA00023139"/>
    </source>
</evidence>
<dbReference type="FunFam" id="2.30.42.10:FF:000073">
    <property type="entry name" value="Interacting with PRKCA"/>
    <property type="match status" value="1"/>
</dbReference>
<dbReference type="GO" id="GO:0034315">
    <property type="term" value="P:regulation of Arp2/3 complex-mediated actin nucleation"/>
    <property type="evidence" value="ECO:0007669"/>
    <property type="project" value="TreeGrafter"/>
</dbReference>
<evidence type="ECO:0000313" key="29">
    <source>
        <dbReference type="Proteomes" id="UP001108240"/>
    </source>
</evidence>
<dbReference type="GO" id="GO:0048471">
    <property type="term" value="C:perinuclear region of cytoplasm"/>
    <property type="evidence" value="ECO:0007669"/>
    <property type="project" value="UniProtKB-SubCell"/>
</dbReference>
<dbReference type="GeneTree" id="ENSGT00950000183040"/>
<keyword evidence="11" id="KW-0106">Calcium</keyword>
<evidence type="ECO:0000256" key="2">
    <source>
        <dbReference type="ARBA" id="ARBA00004245"/>
    </source>
</evidence>
<dbReference type="GO" id="GO:0005543">
    <property type="term" value="F:phospholipid binding"/>
    <property type="evidence" value="ECO:0007669"/>
    <property type="project" value="TreeGrafter"/>
</dbReference>
<name>A0A8C0Y207_CYPCA</name>
<dbReference type="InterPro" id="IPR027267">
    <property type="entry name" value="AH/BAR_dom_sf"/>
</dbReference>
<accession>A0A8C0Y207</accession>
<evidence type="ECO:0000256" key="11">
    <source>
        <dbReference type="ARBA" id="ARBA00022837"/>
    </source>
</evidence>
<evidence type="ECO:0000256" key="18">
    <source>
        <dbReference type="ARBA" id="ARBA00031097"/>
    </source>
</evidence>
<evidence type="ECO:0000256" key="24">
    <source>
        <dbReference type="SAM" id="Coils"/>
    </source>
</evidence>
<reference evidence="28" key="2">
    <citation type="submission" date="2025-09" db="UniProtKB">
        <authorList>
            <consortium name="Ensembl"/>
        </authorList>
    </citation>
    <scope>IDENTIFICATION</scope>
</reference>
<evidence type="ECO:0000256" key="6">
    <source>
        <dbReference type="ARBA" id="ARBA00022490"/>
    </source>
</evidence>
<reference evidence="28" key="1">
    <citation type="submission" date="2025-08" db="UniProtKB">
        <authorList>
            <consortium name="Ensembl"/>
        </authorList>
    </citation>
    <scope>IDENTIFICATION</scope>
</reference>
<dbReference type="GO" id="GO:0043005">
    <property type="term" value="C:neuron projection"/>
    <property type="evidence" value="ECO:0007669"/>
    <property type="project" value="UniProtKB-KW"/>
</dbReference>
<evidence type="ECO:0000256" key="25">
    <source>
        <dbReference type="SAM" id="MobiDB-lite"/>
    </source>
</evidence>
<evidence type="ECO:0000256" key="22">
    <source>
        <dbReference type="ARBA" id="ARBA00034105"/>
    </source>
</evidence>
<evidence type="ECO:0000313" key="28">
    <source>
        <dbReference type="Ensembl" id="ENSCCRP00000003952.2"/>
    </source>
</evidence>
<dbReference type="CDD" id="cd07659">
    <property type="entry name" value="BAR_PICK1"/>
    <property type="match status" value="1"/>
</dbReference>
<evidence type="ECO:0000256" key="12">
    <source>
        <dbReference type="ARBA" id="ARBA00023018"/>
    </source>
</evidence>
<evidence type="ECO:0000256" key="3">
    <source>
        <dbReference type="ARBA" id="ARBA00004556"/>
    </source>
</evidence>
<evidence type="ECO:0000256" key="10">
    <source>
        <dbReference type="ARBA" id="ARBA00022833"/>
    </source>
</evidence>
<dbReference type="GO" id="GO:0098842">
    <property type="term" value="C:postsynaptic early endosome"/>
    <property type="evidence" value="ECO:0007669"/>
    <property type="project" value="TreeGrafter"/>
</dbReference>
<evidence type="ECO:0000256" key="17">
    <source>
        <dbReference type="ARBA" id="ARBA00023288"/>
    </source>
</evidence>
<dbReference type="InterPro" id="IPR001478">
    <property type="entry name" value="PDZ"/>
</dbReference>
<dbReference type="GO" id="GO:0097062">
    <property type="term" value="P:dendritic spine maintenance"/>
    <property type="evidence" value="ECO:0007669"/>
    <property type="project" value="TreeGrafter"/>
</dbReference>
<feature type="domain" description="AH" evidence="27">
    <location>
        <begin position="144"/>
        <end position="326"/>
    </location>
</feature>
<evidence type="ECO:0000256" key="23">
    <source>
        <dbReference type="ARBA" id="ARBA00093501"/>
    </source>
</evidence>
<feature type="domain" description="PDZ" evidence="26">
    <location>
        <begin position="22"/>
        <end position="105"/>
    </location>
</feature>
<evidence type="ECO:0000256" key="7">
    <source>
        <dbReference type="ARBA" id="ARBA00022553"/>
    </source>
</evidence>
<dbReference type="GO" id="GO:0043113">
    <property type="term" value="P:receptor clustering"/>
    <property type="evidence" value="ECO:0007669"/>
    <property type="project" value="TreeGrafter"/>
</dbReference>
<dbReference type="GO" id="GO:0032588">
    <property type="term" value="C:trans-Golgi network membrane"/>
    <property type="evidence" value="ECO:0007669"/>
    <property type="project" value="TreeGrafter"/>
</dbReference>
<dbReference type="GO" id="GO:0019904">
    <property type="term" value="F:protein domain specific binding"/>
    <property type="evidence" value="ECO:0007669"/>
    <property type="project" value="InterPro"/>
</dbReference>
<keyword evidence="10" id="KW-0862">Zinc</keyword>
<organism evidence="28 29">
    <name type="scientific">Cyprinus carpio carpio</name>
    <dbReference type="NCBI Taxonomy" id="630221"/>
    <lineage>
        <taxon>Eukaryota</taxon>
        <taxon>Metazoa</taxon>
        <taxon>Chordata</taxon>
        <taxon>Craniata</taxon>
        <taxon>Vertebrata</taxon>
        <taxon>Euteleostomi</taxon>
        <taxon>Actinopterygii</taxon>
        <taxon>Neopterygii</taxon>
        <taxon>Teleostei</taxon>
        <taxon>Ostariophysi</taxon>
        <taxon>Cypriniformes</taxon>
        <taxon>Cyprinidae</taxon>
        <taxon>Cyprininae</taxon>
        <taxon>Cyprinus</taxon>
    </lineage>
</organism>
<keyword evidence="16" id="KW-0206">Cytoskeleton</keyword>
<dbReference type="InterPro" id="IPR037959">
    <property type="entry name" value="PICK1_BAR"/>
</dbReference>
<evidence type="ECO:0000256" key="20">
    <source>
        <dbReference type="ARBA" id="ARBA00033721"/>
    </source>
</evidence>
<dbReference type="SUPFAM" id="SSF103657">
    <property type="entry name" value="BAR/IMD domain-like"/>
    <property type="match status" value="1"/>
</dbReference>
<evidence type="ECO:0000256" key="15">
    <source>
        <dbReference type="ARBA" id="ARBA00023203"/>
    </source>
</evidence>
<dbReference type="PANTHER" id="PTHR12141:SF1">
    <property type="entry name" value="PRKCA-BINDING PROTEIN"/>
    <property type="match status" value="1"/>
</dbReference>
<dbReference type="AlphaFoldDB" id="A0A8C0Y207"/>
<dbReference type="SMART" id="SM00228">
    <property type="entry name" value="PDZ"/>
    <property type="match status" value="1"/>
</dbReference>
<protein>
    <recommendedName>
        <fullName evidence="5">PRKCA-binding protein</fullName>
    </recommendedName>
    <alternativeName>
        <fullName evidence="19">Protein interacting with C kinase 1</fullName>
    </alternativeName>
    <alternativeName>
        <fullName evidence="18">Protein kinase C-alpha-binding protein</fullName>
    </alternativeName>
</protein>
<keyword evidence="7" id="KW-0597">Phosphoprotein</keyword>
<evidence type="ECO:0000259" key="27">
    <source>
        <dbReference type="PROSITE" id="PS50870"/>
    </source>
</evidence>
<keyword evidence="13" id="KW-0472">Membrane</keyword>
<dbReference type="InterPro" id="IPR030798">
    <property type="entry name" value="Arfaptin_fam"/>
</dbReference>
<dbReference type="PANTHER" id="PTHR12141">
    <property type="entry name" value="ARFAPTIN-RELATED"/>
    <property type="match status" value="1"/>
</dbReference>
<evidence type="ECO:0000256" key="8">
    <source>
        <dbReference type="ARBA" id="ARBA00022599"/>
    </source>
</evidence>
<keyword evidence="29" id="KW-1185">Reference proteome</keyword>
<dbReference type="GO" id="GO:0003779">
    <property type="term" value="F:actin binding"/>
    <property type="evidence" value="ECO:0007669"/>
    <property type="project" value="UniProtKB-KW"/>
</dbReference>
<proteinExistence type="predicted"/>
<sequence>MFTDMDYELEEDKLGIPTVPGTVTLKKDSQNLIGISIGGGAQFCPCLYIVQVFDNTPATLDGTLAAGDEITGVNGKPVRGKTKVEVAKMIQAVQGEVVIQYNKLQADPKQGKSLDIVLKKVKHRLVENMSSGTADALGLSRAILCNDGLVKRLEELEKTAELYKGLMEHTKRLLRAFYELSQTHRAFGDVFSVIGVREPQAAASEAFVKFAEAHRNMEKFGIQLLKTIKPSYCLKVKEMDDEEYSCIALGDPLYRVSTGNYEYRLILRCRQEARARFAKMRKDVLEKIELLDQKHVQDIVFQLQRFVSGMSRYYDDCYAVLKEADVFPIEVDLSRTMINYSGQSLSYEDEEEEETSRGREEDALQLENGAEKLVDDE</sequence>
<dbReference type="InterPro" id="IPR010504">
    <property type="entry name" value="AH_dom"/>
</dbReference>
<dbReference type="GO" id="GO:0005886">
    <property type="term" value="C:plasma membrane"/>
    <property type="evidence" value="ECO:0007669"/>
    <property type="project" value="GOC"/>
</dbReference>
<evidence type="ECO:0000256" key="5">
    <source>
        <dbReference type="ARBA" id="ARBA00017975"/>
    </source>
</evidence>
<dbReference type="Proteomes" id="UP001108240">
    <property type="component" value="Unplaced"/>
</dbReference>
<keyword evidence="24" id="KW-0175">Coiled coil</keyword>
<dbReference type="GO" id="GO:0006886">
    <property type="term" value="P:intracellular protein transport"/>
    <property type="evidence" value="ECO:0007669"/>
    <property type="project" value="TreeGrafter"/>
</dbReference>
<evidence type="ECO:0000259" key="26">
    <source>
        <dbReference type="PROSITE" id="PS50106"/>
    </source>
</evidence>
<evidence type="ECO:0000256" key="9">
    <source>
        <dbReference type="ARBA" id="ARBA00022723"/>
    </source>
</evidence>
<comment type="subcellular location">
    <subcellularLocation>
        <location evidence="2">Cytoplasm</location>
        <location evidence="2">Cytoskeleton</location>
    </subcellularLocation>
    <subcellularLocation>
        <location evidence="3">Cytoplasm</location>
        <location evidence="3">Perinuclear region</location>
    </subcellularLocation>
    <subcellularLocation>
        <location evidence="4">Membrane</location>
        <topology evidence="4">Lipid-anchor</topology>
    </subcellularLocation>
    <subcellularLocation>
        <location evidence="1">Membrane</location>
        <topology evidence="1">Peripheral membrane protein</topology>
    </subcellularLocation>
    <subcellularLocation>
        <location evidence="22">Postsynaptic density</location>
    </subcellularLocation>
    <subcellularLocation>
        <location evidence="21">Synapse</location>
        <location evidence="21">Synaptosome</location>
    </subcellularLocation>
</comment>
<dbReference type="GO" id="GO:0005856">
    <property type="term" value="C:cytoskeleton"/>
    <property type="evidence" value="ECO:0007669"/>
    <property type="project" value="UniProtKB-SubCell"/>
</dbReference>
<feature type="coiled-coil region" evidence="24">
    <location>
        <begin position="146"/>
        <end position="173"/>
    </location>
</feature>
<dbReference type="Pfam" id="PF06456">
    <property type="entry name" value="Arfaptin"/>
    <property type="match status" value="2"/>
</dbReference>
<dbReference type="GO" id="GO:0005080">
    <property type="term" value="F:protein kinase C binding"/>
    <property type="evidence" value="ECO:0007669"/>
    <property type="project" value="TreeGrafter"/>
</dbReference>
<evidence type="ECO:0000256" key="1">
    <source>
        <dbReference type="ARBA" id="ARBA00004170"/>
    </source>
</evidence>
<dbReference type="PROSITE" id="PS50870">
    <property type="entry name" value="AH"/>
    <property type="match status" value="1"/>
</dbReference>
<keyword evidence="6" id="KW-0963">Cytoplasm</keyword>
<evidence type="ECO:0000256" key="16">
    <source>
        <dbReference type="ARBA" id="ARBA00023212"/>
    </source>
</evidence>
<dbReference type="CDD" id="cd06722">
    <property type="entry name" value="PDZ_PICK1-like"/>
    <property type="match status" value="1"/>
</dbReference>
<evidence type="ECO:0000256" key="21">
    <source>
        <dbReference type="ARBA" id="ARBA00034102"/>
    </source>
</evidence>
<dbReference type="GO" id="GO:0002092">
    <property type="term" value="P:positive regulation of receptor internalization"/>
    <property type="evidence" value="ECO:0007669"/>
    <property type="project" value="TreeGrafter"/>
</dbReference>
<dbReference type="GO" id="GO:0008021">
    <property type="term" value="C:synaptic vesicle"/>
    <property type="evidence" value="ECO:0007669"/>
    <property type="project" value="TreeGrafter"/>
</dbReference>
<dbReference type="Gene3D" id="2.30.42.10">
    <property type="match status" value="1"/>
</dbReference>
<dbReference type="PROSITE" id="PS50106">
    <property type="entry name" value="PDZ"/>
    <property type="match status" value="1"/>
</dbReference>
<keyword evidence="12" id="KW-0770">Synapse</keyword>